<dbReference type="Proteomes" id="UP000184363">
    <property type="component" value="Unassembled WGS sequence"/>
</dbReference>
<evidence type="ECO:0000313" key="4">
    <source>
        <dbReference type="Proteomes" id="UP000184363"/>
    </source>
</evidence>
<reference evidence="3 4" key="1">
    <citation type="submission" date="2016-11" db="EMBL/GenBank/DDBJ databases">
        <authorList>
            <person name="Jaros S."/>
            <person name="Januszkiewicz K."/>
            <person name="Wedrychowicz H."/>
        </authorList>
    </citation>
    <scope>NUCLEOTIDE SEQUENCE [LARGE SCALE GENOMIC DNA]</scope>
    <source>
        <strain evidence="3 4">DSM 43832</strain>
    </source>
</reference>
<dbReference type="PANTHER" id="PTHR31350">
    <property type="entry name" value="SI:DKEY-261L7.2"/>
    <property type="match status" value="1"/>
</dbReference>
<feature type="domain" description="Protein SirB1 N-terminal" evidence="2">
    <location>
        <begin position="47"/>
        <end position="175"/>
    </location>
</feature>
<comment type="similarity">
    <text evidence="1">Belongs to the UPF0162 family.</text>
</comment>
<dbReference type="InterPro" id="IPR032698">
    <property type="entry name" value="SirB1_N"/>
</dbReference>
<protein>
    <submittedName>
        <fullName evidence="3">Regulator of sirC expression, contains transglutaminase-like and TPR domains</fullName>
    </submittedName>
</protein>
<dbReference type="STRING" id="1848.SAMN05443637_12051"/>
<organism evidence="3 4">
    <name type="scientific">Pseudonocardia thermophila</name>
    <dbReference type="NCBI Taxonomy" id="1848"/>
    <lineage>
        <taxon>Bacteria</taxon>
        <taxon>Bacillati</taxon>
        <taxon>Actinomycetota</taxon>
        <taxon>Actinomycetes</taxon>
        <taxon>Pseudonocardiales</taxon>
        <taxon>Pseudonocardiaceae</taxon>
        <taxon>Pseudonocardia</taxon>
    </lineage>
</organism>
<dbReference type="EMBL" id="FRAP01000020">
    <property type="protein sequence ID" value="SHL18289.1"/>
    <property type="molecule type" value="Genomic_DNA"/>
</dbReference>
<evidence type="ECO:0000313" key="3">
    <source>
        <dbReference type="EMBL" id="SHL18289.1"/>
    </source>
</evidence>
<dbReference type="Pfam" id="PF13369">
    <property type="entry name" value="Transglut_core2"/>
    <property type="match status" value="1"/>
</dbReference>
<sequence>MDAVAEFTRLVRSGEPPPLDRGALLIAAAAEPDTDVERWLRALDGLADGIDSLPALRRRLFVDIGLTGNRADYTDPRNSFLPHVLGRGLGIPISLAVVTIEVGRRAGIALEGVGMPGHFLVGIPGTGRYLDAFDGGTELDAAGAEERWRALGGQGPFQVGYLDPVPTTAILARMLENLRVSYRTRRRPADLERVLRMRLALGGELDHIVELADALGEQARWPEAAALLRATPPDFPPEQRYALELRAKSMLANLN</sequence>
<gene>
    <name evidence="3" type="ORF">SAMN05443637_12051</name>
</gene>
<dbReference type="PANTHER" id="PTHR31350:SF21">
    <property type="entry name" value="F-BOX ONLY PROTEIN 21"/>
    <property type="match status" value="1"/>
</dbReference>
<evidence type="ECO:0000256" key="1">
    <source>
        <dbReference type="ARBA" id="ARBA00007100"/>
    </source>
</evidence>
<dbReference type="AlphaFoldDB" id="A0A1M6YJU7"/>
<accession>A0A1M6YJU7</accession>
<proteinExistence type="inferred from homology"/>
<name>A0A1M6YJU7_PSETH</name>
<keyword evidence="4" id="KW-1185">Reference proteome</keyword>
<evidence type="ECO:0000259" key="2">
    <source>
        <dbReference type="Pfam" id="PF13369"/>
    </source>
</evidence>
<dbReference type="OrthoDB" id="232498at2"/>
<dbReference type="RefSeq" id="WP_073459436.1">
    <property type="nucleotide sequence ID" value="NZ_FRAP01000020.1"/>
</dbReference>